<gene>
    <name evidence="1" type="ORF">KME15_09685</name>
</gene>
<accession>A0A951QBW3</accession>
<dbReference type="Proteomes" id="UP000757435">
    <property type="component" value="Unassembled WGS sequence"/>
</dbReference>
<dbReference type="EMBL" id="JAHHHD010000008">
    <property type="protein sequence ID" value="MBW4658935.1"/>
    <property type="molecule type" value="Genomic_DNA"/>
</dbReference>
<protein>
    <submittedName>
        <fullName evidence="1">Uncharacterized protein</fullName>
    </submittedName>
</protein>
<reference evidence="1" key="2">
    <citation type="journal article" date="2022" name="Microbiol. Resour. Announc.">
        <title>Metagenome Sequencing to Explore Phylogenomics of Terrestrial Cyanobacteria.</title>
        <authorList>
            <person name="Ward R.D."/>
            <person name="Stajich J.E."/>
            <person name="Johansen J.R."/>
            <person name="Huntemann M."/>
            <person name="Clum A."/>
            <person name="Foster B."/>
            <person name="Foster B."/>
            <person name="Roux S."/>
            <person name="Palaniappan K."/>
            <person name="Varghese N."/>
            <person name="Mukherjee S."/>
            <person name="Reddy T.B.K."/>
            <person name="Daum C."/>
            <person name="Copeland A."/>
            <person name="Chen I.A."/>
            <person name="Ivanova N.N."/>
            <person name="Kyrpides N.C."/>
            <person name="Shapiro N."/>
            <person name="Eloe-Fadrosh E.A."/>
            <person name="Pietrasiak N."/>
        </authorList>
    </citation>
    <scope>NUCLEOTIDE SEQUENCE</scope>
    <source>
        <strain evidence="1">UHER 2000/2452</strain>
    </source>
</reference>
<comment type="caution">
    <text evidence="1">The sequence shown here is derived from an EMBL/GenBank/DDBJ whole genome shotgun (WGS) entry which is preliminary data.</text>
</comment>
<proteinExistence type="predicted"/>
<sequence>MGYLVGWAIVGAMKCPPAFGQIVRITLQHQLLMIFPRSRPTLLLPQLLADKIE</sequence>
<dbReference type="AlphaFoldDB" id="A0A951QBW3"/>
<organism evidence="1 2">
    <name type="scientific">Drouetiella hepatica Uher 2000/2452</name>
    <dbReference type="NCBI Taxonomy" id="904376"/>
    <lineage>
        <taxon>Bacteria</taxon>
        <taxon>Bacillati</taxon>
        <taxon>Cyanobacteriota</taxon>
        <taxon>Cyanophyceae</taxon>
        <taxon>Oculatellales</taxon>
        <taxon>Oculatellaceae</taxon>
        <taxon>Drouetiella</taxon>
    </lineage>
</organism>
<name>A0A951QBW3_9CYAN</name>
<reference evidence="1" key="1">
    <citation type="submission" date="2021-05" db="EMBL/GenBank/DDBJ databases">
        <authorList>
            <person name="Pietrasiak N."/>
            <person name="Ward R."/>
            <person name="Stajich J.E."/>
            <person name="Kurbessoian T."/>
        </authorList>
    </citation>
    <scope>NUCLEOTIDE SEQUENCE</scope>
    <source>
        <strain evidence="1">UHER 2000/2452</strain>
    </source>
</reference>
<evidence type="ECO:0000313" key="1">
    <source>
        <dbReference type="EMBL" id="MBW4658935.1"/>
    </source>
</evidence>
<evidence type="ECO:0000313" key="2">
    <source>
        <dbReference type="Proteomes" id="UP000757435"/>
    </source>
</evidence>